<reference evidence="1 2" key="1">
    <citation type="submission" date="2017-03" db="EMBL/GenBank/DDBJ databases">
        <title>Complete genome sequence of Candidatus 'Thiodictyon syntrophicum' sp. nov. strain Cad16T, a photolithoautotroph purple sulfur bacterium isolated from an alpine meromictic lake.</title>
        <authorList>
            <person name="Luedin S.M."/>
            <person name="Pothier J.F."/>
            <person name="Danza F."/>
            <person name="Storelli N."/>
            <person name="Wittwer M."/>
            <person name="Tonolla M."/>
        </authorList>
    </citation>
    <scope>NUCLEOTIDE SEQUENCE [LARGE SCALE GENOMIC DNA]</scope>
    <source>
        <strain evidence="1 2">Cad16T</strain>
    </source>
</reference>
<dbReference type="AlphaFoldDB" id="A0A2K8UH33"/>
<evidence type="ECO:0000313" key="2">
    <source>
        <dbReference type="Proteomes" id="UP000232638"/>
    </source>
</evidence>
<name>A0A2K8UH33_9GAMM</name>
<dbReference type="KEGG" id="tsy:THSYN_20430"/>
<organism evidence="1 2">
    <name type="scientific">Candidatus Thiodictyon syntrophicum</name>
    <dbReference type="NCBI Taxonomy" id="1166950"/>
    <lineage>
        <taxon>Bacteria</taxon>
        <taxon>Pseudomonadati</taxon>
        <taxon>Pseudomonadota</taxon>
        <taxon>Gammaproteobacteria</taxon>
        <taxon>Chromatiales</taxon>
        <taxon>Chromatiaceae</taxon>
        <taxon>Thiodictyon</taxon>
    </lineage>
</organism>
<evidence type="ECO:0000313" key="1">
    <source>
        <dbReference type="EMBL" id="AUB84860.1"/>
    </source>
</evidence>
<dbReference type="EMBL" id="CP020370">
    <property type="protein sequence ID" value="AUB84860.1"/>
    <property type="molecule type" value="Genomic_DNA"/>
</dbReference>
<protein>
    <submittedName>
        <fullName evidence="1">Uncharacterized protein</fullName>
    </submittedName>
</protein>
<proteinExistence type="predicted"/>
<sequence>MDGERIKALKVLAQIGPRQPLALNGLAFREMFQWLSTSMRTVSRAEVDAEVPLQTPIGWAKA</sequence>
<dbReference type="Proteomes" id="UP000232638">
    <property type="component" value="Chromosome"/>
</dbReference>
<accession>A0A2K8UH33</accession>
<gene>
    <name evidence="1" type="ORF">THSYN_20430</name>
</gene>
<keyword evidence="2" id="KW-1185">Reference proteome</keyword>